<sequence length="63" mass="6828">MRILITGVTGFIGSRLAETLASNTHEVWGLSRDPNKAKQRVPQLAQAFAWNPVANPPPIAAFT</sequence>
<feature type="non-terminal residue" evidence="2">
    <location>
        <position position="63"/>
    </location>
</feature>
<proteinExistence type="predicted"/>
<evidence type="ECO:0000259" key="1">
    <source>
        <dbReference type="Pfam" id="PF01370"/>
    </source>
</evidence>
<accession>A0A383BN99</accession>
<name>A0A383BN99_9ZZZZ</name>
<dbReference type="InterPro" id="IPR036291">
    <property type="entry name" value="NAD(P)-bd_dom_sf"/>
</dbReference>
<evidence type="ECO:0000313" key="2">
    <source>
        <dbReference type="EMBL" id="SVE21339.1"/>
    </source>
</evidence>
<organism evidence="2">
    <name type="scientific">marine metagenome</name>
    <dbReference type="NCBI Taxonomy" id="408172"/>
    <lineage>
        <taxon>unclassified sequences</taxon>
        <taxon>metagenomes</taxon>
        <taxon>ecological metagenomes</taxon>
    </lineage>
</organism>
<dbReference type="Gene3D" id="3.40.50.720">
    <property type="entry name" value="NAD(P)-binding Rossmann-like Domain"/>
    <property type="match status" value="1"/>
</dbReference>
<dbReference type="Pfam" id="PF01370">
    <property type="entry name" value="Epimerase"/>
    <property type="match status" value="1"/>
</dbReference>
<dbReference type="AlphaFoldDB" id="A0A383BN99"/>
<feature type="domain" description="NAD-dependent epimerase/dehydratase" evidence="1">
    <location>
        <begin position="3"/>
        <end position="41"/>
    </location>
</feature>
<dbReference type="SUPFAM" id="SSF51735">
    <property type="entry name" value="NAD(P)-binding Rossmann-fold domains"/>
    <property type="match status" value="1"/>
</dbReference>
<reference evidence="2" key="1">
    <citation type="submission" date="2018-05" db="EMBL/GenBank/DDBJ databases">
        <authorList>
            <person name="Lanie J.A."/>
            <person name="Ng W.-L."/>
            <person name="Kazmierczak K.M."/>
            <person name="Andrzejewski T.M."/>
            <person name="Davidsen T.M."/>
            <person name="Wayne K.J."/>
            <person name="Tettelin H."/>
            <person name="Glass J.I."/>
            <person name="Rusch D."/>
            <person name="Podicherti R."/>
            <person name="Tsui H.-C.T."/>
            <person name="Winkler M.E."/>
        </authorList>
    </citation>
    <scope>NUCLEOTIDE SEQUENCE</scope>
</reference>
<gene>
    <name evidence="2" type="ORF">METZ01_LOCUS474193</name>
</gene>
<dbReference type="InterPro" id="IPR001509">
    <property type="entry name" value="Epimerase_deHydtase"/>
</dbReference>
<dbReference type="EMBL" id="UINC01201830">
    <property type="protein sequence ID" value="SVE21339.1"/>
    <property type="molecule type" value="Genomic_DNA"/>
</dbReference>
<feature type="non-terminal residue" evidence="2">
    <location>
        <position position="1"/>
    </location>
</feature>
<protein>
    <recommendedName>
        <fullName evidence="1">NAD-dependent epimerase/dehydratase domain-containing protein</fullName>
    </recommendedName>
</protein>